<dbReference type="PROSITE" id="PS50188">
    <property type="entry name" value="B302_SPRY"/>
    <property type="match status" value="1"/>
</dbReference>
<feature type="region of interest" description="Disordered" evidence="5">
    <location>
        <begin position="265"/>
        <end position="305"/>
    </location>
</feature>
<dbReference type="Pfam" id="PF00622">
    <property type="entry name" value="SPRY"/>
    <property type="match status" value="1"/>
</dbReference>
<dbReference type="InterPro" id="IPR016024">
    <property type="entry name" value="ARM-type_fold"/>
</dbReference>
<feature type="compositionally biased region" description="Low complexity" evidence="5">
    <location>
        <begin position="636"/>
        <end position="667"/>
    </location>
</feature>
<dbReference type="SMART" id="SM00449">
    <property type="entry name" value="SPRY"/>
    <property type="match status" value="1"/>
</dbReference>
<dbReference type="GO" id="GO:0008270">
    <property type="term" value="F:zinc ion binding"/>
    <property type="evidence" value="ECO:0007669"/>
    <property type="project" value="UniProtKB-KW"/>
</dbReference>
<dbReference type="InterPro" id="IPR013083">
    <property type="entry name" value="Znf_RING/FYVE/PHD"/>
</dbReference>
<keyword evidence="9" id="KW-1185">Reference proteome</keyword>
<dbReference type="Proteomes" id="UP000242146">
    <property type="component" value="Unassembled WGS sequence"/>
</dbReference>
<feature type="compositionally biased region" description="Low complexity" evidence="5">
    <location>
        <begin position="265"/>
        <end position="275"/>
    </location>
</feature>
<dbReference type="OrthoDB" id="2967263at2759"/>
<feature type="compositionally biased region" description="Low complexity" evidence="5">
    <location>
        <begin position="702"/>
        <end position="724"/>
    </location>
</feature>
<dbReference type="GO" id="GO:0005737">
    <property type="term" value="C:cytoplasm"/>
    <property type="evidence" value="ECO:0007669"/>
    <property type="project" value="TreeGrafter"/>
</dbReference>
<keyword evidence="1" id="KW-0479">Metal-binding</keyword>
<name>A0A1X2G2M9_9FUNG</name>
<reference evidence="8 9" key="1">
    <citation type="submission" date="2016-07" db="EMBL/GenBank/DDBJ databases">
        <title>Pervasive Adenine N6-methylation of Active Genes in Fungi.</title>
        <authorList>
            <consortium name="DOE Joint Genome Institute"/>
            <person name="Mondo S.J."/>
            <person name="Dannebaum R.O."/>
            <person name="Kuo R.C."/>
            <person name="Labutti K."/>
            <person name="Haridas S."/>
            <person name="Kuo A."/>
            <person name="Salamov A."/>
            <person name="Ahrendt S.R."/>
            <person name="Lipzen A."/>
            <person name="Sullivan W."/>
            <person name="Andreopoulos W.B."/>
            <person name="Clum A."/>
            <person name="Lindquist E."/>
            <person name="Daum C."/>
            <person name="Ramamoorthy G.K."/>
            <person name="Gryganskyi A."/>
            <person name="Culley D."/>
            <person name="Magnuson J.K."/>
            <person name="James T.Y."/>
            <person name="O'Malley M.A."/>
            <person name="Stajich J.E."/>
            <person name="Spatafora J.W."/>
            <person name="Visel A."/>
            <person name="Grigoriev I.V."/>
        </authorList>
    </citation>
    <scope>NUCLEOTIDE SEQUENCE [LARGE SCALE GENOMIC DNA]</scope>
    <source>
        <strain evidence="8 9">NRRL 3301</strain>
    </source>
</reference>
<dbReference type="Gene3D" id="2.60.120.920">
    <property type="match status" value="1"/>
</dbReference>
<dbReference type="InterPro" id="IPR001870">
    <property type="entry name" value="B30.2/SPRY"/>
</dbReference>
<dbReference type="InterPro" id="IPR043136">
    <property type="entry name" value="B30.2/SPRY_sf"/>
</dbReference>
<feature type="domain" description="B30.2/SPRY" evidence="7">
    <location>
        <begin position="416"/>
        <end position="613"/>
    </location>
</feature>
<dbReference type="PROSITE" id="PS50089">
    <property type="entry name" value="ZF_RING_2"/>
    <property type="match status" value="1"/>
</dbReference>
<sequence>MPGVAVPTVSESFLQAIEQAWGRTLAIAQNHVQAFDDQNRQPQPPADTHSNRASSEFYDRERLMMQALDTLFTYAHDGPGYLAFIQTLVSILDPESPVSMAFLSHIIERSALPSKQTMESVSPVIFQCMKQPPKILLQETASTLQRLMWSMGLKSKPVSRRSLVKVKLNATVIWALLAEKYAGDMCMHMWNDQVGQILIHTLQDPNEDLTVRIFALLALEKFSLTGSIKNIILDTSDIQLVLEKVNEECEKATQRLYASTYRSYKNNTSSSSLRSDPSDSKSMEQPPSLEQDQQPLTQDQDPPFQVWTPFKHAAQQMARLLKKPPTPPIDKTAKQSVPPFVTKPTRKQLLNPLAFKSNSSLRSFLSPSRSHKKHAWYDQNMNVFDVGIIPPQGKLRETWAKYIQLGFCARWALENVFNQGKKKINSSRWDMTDMRAMMNPFDSTPHWKFGDNGLELRNDRPHFESIRGTASVKTGKWYYETLLLSSGIMQLGWATSRCRFTPEEGYGVGDDCNGFAFDTYRTAVWADGTAVYPQSRIKIRCNSGDVLGSFLDLDNGLCSYFINGKDLGLTIEFENPTKQAAKANAAAAASLYDTAAGQASDQSDEINSSNSATASNTVQPPTQPLSADWAAPLDQSNTSLLSSSLSTTSSRNSDTSITTSSAIQQSSLRYKRQANQDDQGRSGAKQPSPVTLSTSANSPVLSSYHQHGYSSSTSSSGSSEGGSSVDALDKVVRKAKKSRSGNISPQHKPAKGLGLYPAVSLTTHQHIIINLGDQPWLYPPPVTCRYRGISEAGHLDSDYRRRVLRWVNQRGYRIRKLTLAENYKPIRPRSRPSHCNSSLADDDSSSTPVSGSSSNSTDSLVEYDWDGPLCTICFSEPKNSILLPCHHGGIGERCAKVLDMCHLCRSEIEDRVITETSGQDKDE</sequence>
<proteinExistence type="predicted"/>
<evidence type="ECO:0000256" key="1">
    <source>
        <dbReference type="ARBA" id="ARBA00022723"/>
    </source>
</evidence>
<dbReference type="SUPFAM" id="SSF48371">
    <property type="entry name" value="ARM repeat"/>
    <property type="match status" value="1"/>
</dbReference>
<evidence type="ECO:0000259" key="6">
    <source>
        <dbReference type="PROSITE" id="PS50089"/>
    </source>
</evidence>
<feature type="domain" description="RING-type" evidence="6">
    <location>
        <begin position="870"/>
        <end position="905"/>
    </location>
</feature>
<dbReference type="PANTHER" id="PTHR13363:SF6">
    <property type="entry name" value="RING FINGER AND SPRY DOMAIN-CONTAINING PROTEIN 1"/>
    <property type="match status" value="1"/>
</dbReference>
<protein>
    <recommendedName>
        <fullName evidence="10">B30.2/SPRY domain-containing protein</fullName>
    </recommendedName>
</protein>
<evidence type="ECO:0000259" key="7">
    <source>
        <dbReference type="PROSITE" id="PS50188"/>
    </source>
</evidence>
<dbReference type="AlphaFoldDB" id="A0A1X2G2M9"/>
<dbReference type="PANTHER" id="PTHR13363">
    <property type="entry name" value="RING FINGER AND SRY DOMAIN-CONTAINING"/>
    <property type="match status" value="1"/>
</dbReference>
<evidence type="ECO:0000313" key="9">
    <source>
        <dbReference type="Proteomes" id="UP000242146"/>
    </source>
</evidence>
<feature type="region of interest" description="Disordered" evidence="5">
    <location>
        <begin position="732"/>
        <end position="751"/>
    </location>
</feature>
<feature type="compositionally biased region" description="Polar residues" evidence="5">
    <location>
        <begin position="688"/>
        <end position="701"/>
    </location>
</feature>
<evidence type="ECO:0000313" key="8">
    <source>
        <dbReference type="EMBL" id="ORX43034.1"/>
    </source>
</evidence>
<evidence type="ECO:0000256" key="5">
    <source>
        <dbReference type="SAM" id="MobiDB-lite"/>
    </source>
</evidence>
<keyword evidence="3" id="KW-0862">Zinc</keyword>
<dbReference type="EMBL" id="MCGT01000059">
    <property type="protein sequence ID" value="ORX43034.1"/>
    <property type="molecule type" value="Genomic_DNA"/>
</dbReference>
<dbReference type="Gene3D" id="3.30.40.10">
    <property type="entry name" value="Zinc/RING finger domain, C3HC4 (zinc finger)"/>
    <property type="match status" value="1"/>
</dbReference>
<organism evidence="8 9">
    <name type="scientific">Hesseltinella vesiculosa</name>
    <dbReference type="NCBI Taxonomy" id="101127"/>
    <lineage>
        <taxon>Eukaryota</taxon>
        <taxon>Fungi</taxon>
        <taxon>Fungi incertae sedis</taxon>
        <taxon>Mucoromycota</taxon>
        <taxon>Mucoromycotina</taxon>
        <taxon>Mucoromycetes</taxon>
        <taxon>Mucorales</taxon>
        <taxon>Cunninghamellaceae</taxon>
        <taxon>Hesseltinella</taxon>
    </lineage>
</organism>
<dbReference type="GO" id="GO:0004842">
    <property type="term" value="F:ubiquitin-protein transferase activity"/>
    <property type="evidence" value="ECO:0007669"/>
    <property type="project" value="InterPro"/>
</dbReference>
<evidence type="ECO:0000256" key="3">
    <source>
        <dbReference type="ARBA" id="ARBA00022833"/>
    </source>
</evidence>
<dbReference type="Pfam" id="PF13920">
    <property type="entry name" value="zf-C3HC4_3"/>
    <property type="match status" value="1"/>
</dbReference>
<dbReference type="SUPFAM" id="SSF49899">
    <property type="entry name" value="Concanavalin A-like lectins/glucanases"/>
    <property type="match status" value="1"/>
</dbReference>
<dbReference type="InterPro" id="IPR013320">
    <property type="entry name" value="ConA-like_dom_sf"/>
</dbReference>
<keyword evidence="2 4" id="KW-0863">Zinc-finger</keyword>
<evidence type="ECO:0008006" key="10">
    <source>
        <dbReference type="Google" id="ProtNLM"/>
    </source>
</evidence>
<comment type="caution">
    <text evidence="8">The sequence shown here is derived from an EMBL/GenBank/DDBJ whole genome shotgun (WGS) entry which is preliminary data.</text>
</comment>
<dbReference type="GO" id="GO:0051603">
    <property type="term" value="P:proteolysis involved in protein catabolic process"/>
    <property type="evidence" value="ECO:0007669"/>
    <property type="project" value="TreeGrafter"/>
</dbReference>
<accession>A0A1X2G2M9</accession>
<feature type="compositionally biased region" description="Low complexity" evidence="5">
    <location>
        <begin position="607"/>
        <end position="617"/>
    </location>
</feature>
<feature type="compositionally biased region" description="Low complexity" evidence="5">
    <location>
        <begin position="291"/>
        <end position="305"/>
    </location>
</feature>
<dbReference type="InterPro" id="IPR001841">
    <property type="entry name" value="Znf_RING"/>
</dbReference>
<dbReference type="STRING" id="101127.A0A1X2G2M9"/>
<dbReference type="InterPro" id="IPR045129">
    <property type="entry name" value="RNF123/RKP/RSPRY1"/>
</dbReference>
<feature type="compositionally biased region" description="Low complexity" evidence="5">
    <location>
        <begin position="845"/>
        <end position="858"/>
    </location>
</feature>
<dbReference type="InterPro" id="IPR003877">
    <property type="entry name" value="SPRY_dom"/>
</dbReference>
<evidence type="ECO:0000256" key="2">
    <source>
        <dbReference type="ARBA" id="ARBA00022771"/>
    </source>
</evidence>
<feature type="region of interest" description="Disordered" evidence="5">
    <location>
        <begin position="828"/>
        <end position="858"/>
    </location>
</feature>
<gene>
    <name evidence="8" type="ORF">DM01DRAFT_1411716</name>
</gene>
<evidence type="ECO:0000256" key="4">
    <source>
        <dbReference type="PROSITE-ProRule" id="PRU00175"/>
    </source>
</evidence>
<feature type="region of interest" description="Disordered" evidence="5">
    <location>
        <begin position="599"/>
        <end position="725"/>
    </location>
</feature>